<dbReference type="SMART" id="SM00702">
    <property type="entry name" value="P4Hc"/>
    <property type="match status" value="1"/>
</dbReference>
<dbReference type="Gene3D" id="2.60.120.620">
    <property type="entry name" value="q2cbj1_9rhob like domain"/>
    <property type="match status" value="1"/>
</dbReference>
<gene>
    <name evidence="8" type="ORF">MUCCIDRAFT_165539</name>
</gene>
<dbReference type="InterPro" id="IPR006620">
    <property type="entry name" value="Pro_4_hyd_alph"/>
</dbReference>
<evidence type="ECO:0000256" key="3">
    <source>
        <dbReference type="ARBA" id="ARBA00022964"/>
    </source>
</evidence>
<feature type="domain" description="Fe2OG dioxygenase" evidence="7">
    <location>
        <begin position="128"/>
        <end position="231"/>
    </location>
</feature>
<evidence type="ECO:0000313" key="8">
    <source>
        <dbReference type="EMBL" id="OAC99711.1"/>
    </source>
</evidence>
<dbReference type="InterPro" id="IPR005123">
    <property type="entry name" value="Oxoglu/Fe-dep_dioxygenase_dom"/>
</dbReference>
<dbReference type="VEuPathDB" id="FungiDB:MUCCIDRAFT_165539"/>
<evidence type="ECO:0000259" key="7">
    <source>
        <dbReference type="PROSITE" id="PS51471"/>
    </source>
</evidence>
<keyword evidence="9" id="KW-1185">Reference proteome</keyword>
<dbReference type="GO" id="GO:0031418">
    <property type="term" value="F:L-ascorbic acid binding"/>
    <property type="evidence" value="ECO:0007669"/>
    <property type="project" value="InterPro"/>
</dbReference>
<dbReference type="InterPro" id="IPR045054">
    <property type="entry name" value="P4HA-like"/>
</dbReference>
<reference evidence="8 9" key="1">
    <citation type="submission" date="2015-06" db="EMBL/GenBank/DDBJ databases">
        <title>Expansion of signal transduction pathways in fungi by whole-genome duplication.</title>
        <authorList>
            <consortium name="DOE Joint Genome Institute"/>
            <person name="Corrochano L.M."/>
            <person name="Kuo A."/>
            <person name="Marcet-Houben M."/>
            <person name="Polaino S."/>
            <person name="Salamov A."/>
            <person name="Villalobos J.M."/>
            <person name="Alvarez M.I."/>
            <person name="Avalos J."/>
            <person name="Benito E.P."/>
            <person name="Benoit I."/>
            <person name="Burger G."/>
            <person name="Camino L.P."/>
            <person name="Canovas D."/>
            <person name="Cerda-Olmedo E."/>
            <person name="Cheng J.-F."/>
            <person name="Dominguez A."/>
            <person name="Elias M."/>
            <person name="Eslava A.P."/>
            <person name="Glaser F."/>
            <person name="Grimwood J."/>
            <person name="Gutierrez G."/>
            <person name="Heitman J."/>
            <person name="Henrissat B."/>
            <person name="Iturriaga E.A."/>
            <person name="Lang B.F."/>
            <person name="Lavin J.L."/>
            <person name="Lee S."/>
            <person name="Li W."/>
            <person name="Lindquist E."/>
            <person name="Lopez-Garcia S."/>
            <person name="Luque E.M."/>
            <person name="Marcos A.T."/>
            <person name="Martin J."/>
            <person name="Mccluskey K."/>
            <person name="Medina H.R."/>
            <person name="Miralles-Duran A."/>
            <person name="Miyazaki A."/>
            <person name="Munoz-Torres E."/>
            <person name="Oguiza J.A."/>
            <person name="Ohm R."/>
            <person name="Olmedo M."/>
            <person name="Orejas M."/>
            <person name="Ortiz-Castellanos L."/>
            <person name="Pisabarro A.G."/>
            <person name="Rodriguez-Romero J."/>
            <person name="Ruiz-Herrera J."/>
            <person name="Ruiz-Vazquez R."/>
            <person name="Sanz C."/>
            <person name="Schackwitz W."/>
            <person name="Schmutz J."/>
            <person name="Shahriari M."/>
            <person name="Shelest E."/>
            <person name="Silva-Franco F."/>
            <person name="Soanes D."/>
            <person name="Syed K."/>
            <person name="Tagua V.G."/>
            <person name="Talbot N.J."/>
            <person name="Thon M."/>
            <person name="De Vries R.P."/>
            <person name="Wiebenga A."/>
            <person name="Yadav J.S."/>
            <person name="Braun E.L."/>
            <person name="Baker S."/>
            <person name="Garre V."/>
            <person name="Horwitz B."/>
            <person name="Torres-Martinez S."/>
            <person name="Idnurm A."/>
            <person name="Herrera-Estrella A."/>
            <person name="Gabaldon T."/>
            <person name="Grigoriev I.V."/>
        </authorList>
    </citation>
    <scope>NUCLEOTIDE SEQUENCE [LARGE SCALE GENOMIC DNA]</scope>
    <source>
        <strain evidence="8 9">CBS 277.49</strain>
    </source>
</reference>
<dbReference type="PANTHER" id="PTHR10869">
    <property type="entry name" value="PROLYL 4-HYDROXYLASE ALPHA SUBUNIT"/>
    <property type="match status" value="1"/>
</dbReference>
<dbReference type="GO" id="GO:0004656">
    <property type="term" value="F:procollagen-proline 4-dioxygenase activity"/>
    <property type="evidence" value="ECO:0007669"/>
    <property type="project" value="TreeGrafter"/>
</dbReference>
<dbReference type="GO" id="GO:0005506">
    <property type="term" value="F:iron ion binding"/>
    <property type="evidence" value="ECO:0007669"/>
    <property type="project" value="InterPro"/>
</dbReference>
<dbReference type="GO" id="GO:0005783">
    <property type="term" value="C:endoplasmic reticulum"/>
    <property type="evidence" value="ECO:0007669"/>
    <property type="project" value="TreeGrafter"/>
</dbReference>
<evidence type="ECO:0000256" key="2">
    <source>
        <dbReference type="ARBA" id="ARBA00022723"/>
    </source>
</evidence>
<comment type="cofactor">
    <cofactor evidence="1">
        <name>L-ascorbate</name>
        <dbReference type="ChEBI" id="CHEBI:38290"/>
    </cofactor>
</comment>
<name>A0A168I9J4_MUCCL</name>
<keyword evidence="2" id="KW-0479">Metal-binding</keyword>
<evidence type="ECO:0000256" key="4">
    <source>
        <dbReference type="ARBA" id="ARBA00023002"/>
    </source>
</evidence>
<accession>A0A168I9J4</accession>
<proteinExistence type="predicted"/>
<dbReference type="PANTHER" id="PTHR10869:SF236">
    <property type="entry name" value="PROLYL 4-HYDROXYLASE ALPHA SUBUNIT DOMAIN-CONTAINING PROTEIN"/>
    <property type="match status" value="1"/>
</dbReference>
<keyword evidence="3" id="KW-0223">Dioxygenase</keyword>
<dbReference type="Proteomes" id="UP000077051">
    <property type="component" value="Unassembled WGS sequence"/>
</dbReference>
<feature type="region of interest" description="Disordered" evidence="6">
    <location>
        <begin position="1"/>
        <end position="31"/>
    </location>
</feature>
<comment type="caution">
    <text evidence="8">The sequence shown here is derived from an EMBL/GenBank/DDBJ whole genome shotgun (WGS) entry which is preliminary data.</text>
</comment>
<evidence type="ECO:0000313" key="9">
    <source>
        <dbReference type="Proteomes" id="UP000077051"/>
    </source>
</evidence>
<dbReference type="EMBL" id="AMYB01000007">
    <property type="protein sequence ID" value="OAC99711.1"/>
    <property type="molecule type" value="Genomic_DNA"/>
</dbReference>
<evidence type="ECO:0000256" key="6">
    <source>
        <dbReference type="SAM" id="MobiDB-lite"/>
    </source>
</evidence>
<feature type="compositionally biased region" description="Low complexity" evidence="6">
    <location>
        <begin position="16"/>
        <end position="31"/>
    </location>
</feature>
<evidence type="ECO:0000256" key="1">
    <source>
        <dbReference type="ARBA" id="ARBA00001961"/>
    </source>
</evidence>
<dbReference type="PROSITE" id="PS51471">
    <property type="entry name" value="FE2OG_OXY"/>
    <property type="match status" value="1"/>
</dbReference>
<dbReference type="InterPro" id="IPR044862">
    <property type="entry name" value="Pro_4_hyd_alph_FE2OG_OXY"/>
</dbReference>
<keyword evidence="5" id="KW-0408">Iron</keyword>
<keyword evidence="4" id="KW-0560">Oxidoreductase</keyword>
<organism evidence="8 9">
    <name type="scientific">Mucor lusitanicus CBS 277.49</name>
    <dbReference type="NCBI Taxonomy" id="747725"/>
    <lineage>
        <taxon>Eukaryota</taxon>
        <taxon>Fungi</taxon>
        <taxon>Fungi incertae sedis</taxon>
        <taxon>Mucoromycota</taxon>
        <taxon>Mucoromycotina</taxon>
        <taxon>Mucoromycetes</taxon>
        <taxon>Mucorales</taxon>
        <taxon>Mucorineae</taxon>
        <taxon>Mucoraceae</taxon>
        <taxon>Mucor</taxon>
    </lineage>
</organism>
<sequence length="231" mass="26011">MPKATKKAAKEKDNKTGCGSAKSSSSTTGTKFPTLTQKNFLQVNELEPDQIYVIPKFLNAKECDQLVQYFETHLPPIASAGGKPRRGYAFRNNDRQSIQDPSVASTLWKGMQQVVQESPISQAKIPKGLNSNIRIYRYRKGHSFGAHYDESVQDEATGLWTDWTLLIYLNEDMKGGETVFYKNDNRKSDPIVVQPKKGMALLHRHGTHCLLHEAMEVIDGSKWVLRSDVLV</sequence>
<dbReference type="Pfam" id="PF13640">
    <property type="entry name" value="2OG-FeII_Oxy_3"/>
    <property type="match status" value="1"/>
</dbReference>
<dbReference type="OrthoDB" id="69177at2759"/>
<dbReference type="AlphaFoldDB" id="A0A168I9J4"/>
<protein>
    <recommendedName>
        <fullName evidence="7">Fe2OG dioxygenase domain-containing protein</fullName>
    </recommendedName>
</protein>
<evidence type="ECO:0000256" key="5">
    <source>
        <dbReference type="ARBA" id="ARBA00023004"/>
    </source>
</evidence>